<dbReference type="EMBL" id="LAYJ01000068">
    <property type="protein sequence ID" value="KKI51757.1"/>
    <property type="molecule type" value="Genomic_DNA"/>
</dbReference>
<dbReference type="GO" id="GO:0008113">
    <property type="term" value="F:peptide-methionine (S)-S-oxide reductase activity"/>
    <property type="evidence" value="ECO:0007669"/>
    <property type="project" value="UniProtKB-UniRule"/>
</dbReference>
<evidence type="ECO:0000313" key="6">
    <source>
        <dbReference type="EMBL" id="KKI51757.1"/>
    </source>
</evidence>
<comment type="function">
    <text evidence="4">Has an important function as a repair enzyme for proteins that have been inactivated by oxidation. Catalyzes the reversible oxidation-reduction of methionine sulfoxide in proteins to methionine.</text>
</comment>
<dbReference type="OrthoDB" id="4174719at2"/>
<proteinExistence type="inferred from homology"/>
<dbReference type="GO" id="GO:0034599">
    <property type="term" value="P:cellular response to oxidative stress"/>
    <property type="evidence" value="ECO:0007669"/>
    <property type="project" value="TreeGrafter"/>
</dbReference>
<dbReference type="InterPro" id="IPR036509">
    <property type="entry name" value="Met_Sox_Rdtase_MsrA_sf"/>
</dbReference>
<gene>
    <name evidence="4" type="primary">msrA</name>
    <name evidence="6" type="ORF">CHK_0924</name>
</gene>
<feature type="active site" evidence="4">
    <location>
        <position position="10"/>
    </location>
</feature>
<dbReference type="Gene3D" id="3.30.1060.10">
    <property type="entry name" value="Peptide methionine sulphoxide reductase MsrA"/>
    <property type="match status" value="1"/>
</dbReference>
<dbReference type="PANTHER" id="PTHR42799:SF2">
    <property type="entry name" value="MITOCHONDRIAL PEPTIDE METHIONINE SULFOXIDE REDUCTASE"/>
    <property type="match status" value="1"/>
</dbReference>
<keyword evidence="1 4" id="KW-0560">Oxidoreductase</keyword>
<comment type="catalytic activity">
    <reaction evidence="2 4">
        <text>L-methionyl-[protein] + [thioredoxin]-disulfide + H2O = L-methionyl-(S)-S-oxide-[protein] + [thioredoxin]-dithiol</text>
        <dbReference type="Rhea" id="RHEA:14217"/>
        <dbReference type="Rhea" id="RHEA-COMP:10698"/>
        <dbReference type="Rhea" id="RHEA-COMP:10700"/>
        <dbReference type="Rhea" id="RHEA-COMP:12313"/>
        <dbReference type="Rhea" id="RHEA-COMP:12315"/>
        <dbReference type="ChEBI" id="CHEBI:15377"/>
        <dbReference type="ChEBI" id="CHEBI:16044"/>
        <dbReference type="ChEBI" id="CHEBI:29950"/>
        <dbReference type="ChEBI" id="CHEBI:44120"/>
        <dbReference type="ChEBI" id="CHEBI:50058"/>
        <dbReference type="EC" id="1.8.4.11"/>
    </reaction>
</comment>
<dbReference type="GO" id="GO:0005737">
    <property type="term" value="C:cytoplasm"/>
    <property type="evidence" value="ECO:0007669"/>
    <property type="project" value="TreeGrafter"/>
</dbReference>
<evidence type="ECO:0000256" key="4">
    <source>
        <dbReference type="HAMAP-Rule" id="MF_01401"/>
    </source>
</evidence>
<evidence type="ECO:0000256" key="3">
    <source>
        <dbReference type="ARBA" id="ARBA00048782"/>
    </source>
</evidence>
<dbReference type="InterPro" id="IPR002569">
    <property type="entry name" value="Met_Sox_Rdtase_MsrA_dom"/>
</dbReference>
<dbReference type="GO" id="GO:0033744">
    <property type="term" value="F:L-methionine:thioredoxin-disulfide S-oxidoreductase activity"/>
    <property type="evidence" value="ECO:0007669"/>
    <property type="project" value="RHEA"/>
</dbReference>
<evidence type="ECO:0000259" key="5">
    <source>
        <dbReference type="Pfam" id="PF01625"/>
    </source>
</evidence>
<accession>A0A0M2NMW0</accession>
<protein>
    <recommendedName>
        <fullName evidence="4">Peptide methionine sulfoxide reductase MsrA</fullName>
        <shortName evidence="4">Protein-methionine-S-oxide reductase</shortName>
        <ecNumber evidence="4">1.8.4.11</ecNumber>
    </recommendedName>
    <alternativeName>
        <fullName evidence="4">Peptide-methionine (S)-S-oxide reductase</fullName>
        <shortName evidence="4">Peptide Met(O) reductase</shortName>
    </alternativeName>
</protein>
<dbReference type="Pfam" id="PF01625">
    <property type="entry name" value="PMSR"/>
    <property type="match status" value="1"/>
</dbReference>
<reference evidence="6 7" key="1">
    <citation type="submission" date="2015-04" db="EMBL/GenBank/DDBJ databases">
        <title>Draft genome sequence of bacteremic isolate Catabacter hongkongensis type strain HKU16T.</title>
        <authorList>
            <person name="Lau S.K."/>
            <person name="Teng J.L."/>
            <person name="Huang Y."/>
            <person name="Curreem S.O."/>
            <person name="Tsui S.K."/>
            <person name="Woo P.C."/>
        </authorList>
    </citation>
    <scope>NUCLEOTIDE SEQUENCE [LARGE SCALE GENOMIC DNA]</scope>
    <source>
        <strain evidence="6 7">HKU16</strain>
    </source>
</reference>
<comment type="catalytic activity">
    <reaction evidence="3 4">
        <text>[thioredoxin]-disulfide + L-methionine + H2O = L-methionine (S)-S-oxide + [thioredoxin]-dithiol</text>
        <dbReference type="Rhea" id="RHEA:19993"/>
        <dbReference type="Rhea" id="RHEA-COMP:10698"/>
        <dbReference type="Rhea" id="RHEA-COMP:10700"/>
        <dbReference type="ChEBI" id="CHEBI:15377"/>
        <dbReference type="ChEBI" id="CHEBI:29950"/>
        <dbReference type="ChEBI" id="CHEBI:50058"/>
        <dbReference type="ChEBI" id="CHEBI:57844"/>
        <dbReference type="ChEBI" id="CHEBI:58772"/>
        <dbReference type="EC" id="1.8.4.11"/>
    </reaction>
</comment>
<dbReference type="EC" id="1.8.4.11" evidence="4"/>
<evidence type="ECO:0000256" key="2">
    <source>
        <dbReference type="ARBA" id="ARBA00047806"/>
    </source>
</evidence>
<organism evidence="6 7">
    <name type="scientific">Christensenella hongkongensis</name>
    <dbReference type="NCBI Taxonomy" id="270498"/>
    <lineage>
        <taxon>Bacteria</taxon>
        <taxon>Bacillati</taxon>
        <taxon>Bacillota</taxon>
        <taxon>Clostridia</taxon>
        <taxon>Christensenellales</taxon>
        <taxon>Christensenellaceae</taxon>
        <taxon>Christensenella</taxon>
    </lineage>
</organism>
<feature type="domain" description="Peptide methionine sulphoxide reductase MsrA" evidence="5">
    <location>
        <begin position="3"/>
        <end position="153"/>
    </location>
</feature>
<dbReference type="PATRIC" id="fig|270498.16.peg.520"/>
<dbReference type="RefSeq" id="WP_046442818.1">
    <property type="nucleotide sequence ID" value="NZ_CAUERS010000121.1"/>
</dbReference>
<dbReference type="Proteomes" id="UP000034076">
    <property type="component" value="Unassembled WGS sequence"/>
</dbReference>
<dbReference type="PANTHER" id="PTHR42799">
    <property type="entry name" value="MITOCHONDRIAL PEPTIDE METHIONINE SULFOXIDE REDUCTASE"/>
    <property type="match status" value="1"/>
</dbReference>
<keyword evidence="7" id="KW-1185">Reference proteome</keyword>
<dbReference type="InterPro" id="IPR050162">
    <property type="entry name" value="MsrA_MetSO_reductase"/>
</dbReference>
<dbReference type="SUPFAM" id="SSF55068">
    <property type="entry name" value="Peptide methionine sulfoxide reductase"/>
    <property type="match status" value="1"/>
</dbReference>
<dbReference type="AlphaFoldDB" id="A0A0M2NMW0"/>
<evidence type="ECO:0000256" key="1">
    <source>
        <dbReference type="ARBA" id="ARBA00023002"/>
    </source>
</evidence>
<dbReference type="NCBIfam" id="TIGR00401">
    <property type="entry name" value="msrA"/>
    <property type="match status" value="1"/>
</dbReference>
<name>A0A0M2NMW0_9FIRM</name>
<comment type="similarity">
    <text evidence="4">Belongs to the MsrA Met sulfoxide reductase family.</text>
</comment>
<evidence type="ECO:0000313" key="7">
    <source>
        <dbReference type="Proteomes" id="UP000034076"/>
    </source>
</evidence>
<comment type="caution">
    <text evidence="6">The sequence shown here is derived from an EMBL/GenBank/DDBJ whole genome shotgun (WGS) entry which is preliminary data.</text>
</comment>
<dbReference type="STRING" id="270498.CHK_0924"/>
<dbReference type="HAMAP" id="MF_01401">
    <property type="entry name" value="MsrA"/>
    <property type="match status" value="1"/>
</dbReference>
<sequence length="173" mass="19917">MKEIFLAGGCFWGMQKYFDNVVGVLNTQVGYANGIIPNPSYDDVCCGNTNFAETIWLRYDESVIDLNGILELYFNVINPTVKNRQGNDVGTQYRTGIYYIDESDLPVIKAFAAREQEKYQDLIVTEVMPLRNYYAAEGYHQKYLERNPNGYCHIGKEAFQYAGTYRQLQPSKR</sequence>